<dbReference type="Gene3D" id="3.30.890.10">
    <property type="entry name" value="Methyl-cpg-binding Protein 2, Chain A"/>
    <property type="match status" value="1"/>
</dbReference>
<keyword evidence="8" id="KW-1185">Reference proteome</keyword>
<evidence type="ECO:0000256" key="3">
    <source>
        <dbReference type="ARBA" id="ARBA00023125"/>
    </source>
</evidence>
<dbReference type="PANTHER" id="PTHR34067">
    <property type="entry name" value="OS04G0193200 PROTEIN"/>
    <property type="match status" value="1"/>
</dbReference>
<dbReference type="InterPro" id="IPR001739">
    <property type="entry name" value="Methyl_CpG_DNA-bd"/>
</dbReference>
<dbReference type="InterPro" id="IPR043502">
    <property type="entry name" value="DNA/RNA_pol_sf"/>
</dbReference>
<evidence type="ECO:0000256" key="5">
    <source>
        <dbReference type="ARBA" id="ARBA00023242"/>
    </source>
</evidence>
<comment type="subcellular location">
    <subcellularLocation>
        <location evidence="1">Nucleus</location>
    </subcellularLocation>
</comment>
<name>A0AAQ3X3X1_PASNO</name>
<keyword evidence="2" id="KW-0805">Transcription regulation</keyword>
<protein>
    <recommendedName>
        <fullName evidence="6">MBD domain-containing protein</fullName>
    </recommendedName>
</protein>
<dbReference type="PANTHER" id="PTHR34067:SF9">
    <property type="entry name" value="OS04G0266400 PROTEIN"/>
    <property type="match status" value="1"/>
</dbReference>
<organism evidence="7 8">
    <name type="scientific">Paspalum notatum var. saurae</name>
    <dbReference type="NCBI Taxonomy" id="547442"/>
    <lineage>
        <taxon>Eukaryota</taxon>
        <taxon>Viridiplantae</taxon>
        <taxon>Streptophyta</taxon>
        <taxon>Embryophyta</taxon>
        <taxon>Tracheophyta</taxon>
        <taxon>Spermatophyta</taxon>
        <taxon>Magnoliopsida</taxon>
        <taxon>Liliopsida</taxon>
        <taxon>Poales</taxon>
        <taxon>Poaceae</taxon>
        <taxon>PACMAD clade</taxon>
        <taxon>Panicoideae</taxon>
        <taxon>Andropogonodae</taxon>
        <taxon>Paspaleae</taxon>
        <taxon>Paspalinae</taxon>
        <taxon>Paspalum</taxon>
    </lineage>
</organism>
<evidence type="ECO:0000313" key="7">
    <source>
        <dbReference type="EMBL" id="WVZ84582.1"/>
    </source>
</evidence>
<dbReference type="Proteomes" id="UP001341281">
    <property type="component" value="Chromosome 07"/>
</dbReference>
<dbReference type="AlphaFoldDB" id="A0AAQ3X3X1"/>
<evidence type="ECO:0000259" key="6">
    <source>
        <dbReference type="PROSITE" id="PS50982"/>
    </source>
</evidence>
<evidence type="ECO:0000256" key="4">
    <source>
        <dbReference type="ARBA" id="ARBA00023163"/>
    </source>
</evidence>
<dbReference type="InterPro" id="IPR016177">
    <property type="entry name" value="DNA-bd_dom_sf"/>
</dbReference>
<dbReference type="InterPro" id="IPR038945">
    <property type="entry name" value="MBD13-like"/>
</dbReference>
<dbReference type="EMBL" id="CP144751">
    <property type="protein sequence ID" value="WVZ84582.1"/>
    <property type="molecule type" value="Genomic_DNA"/>
</dbReference>
<feature type="domain" description="MBD" evidence="6">
    <location>
        <begin position="97"/>
        <end position="177"/>
    </location>
</feature>
<dbReference type="SUPFAM" id="SSF54171">
    <property type="entry name" value="DNA-binding domain"/>
    <property type="match status" value="1"/>
</dbReference>
<dbReference type="Gene3D" id="3.10.10.10">
    <property type="entry name" value="HIV Type 1 Reverse Transcriptase, subunit A, domain 1"/>
    <property type="match status" value="1"/>
</dbReference>
<dbReference type="GO" id="GO:0003677">
    <property type="term" value="F:DNA binding"/>
    <property type="evidence" value="ECO:0007669"/>
    <property type="project" value="UniProtKB-KW"/>
</dbReference>
<feature type="non-terminal residue" evidence="7">
    <location>
        <position position="1"/>
    </location>
</feature>
<dbReference type="SUPFAM" id="SSF56672">
    <property type="entry name" value="DNA/RNA polymerases"/>
    <property type="match status" value="1"/>
</dbReference>
<dbReference type="GO" id="GO:0005634">
    <property type="term" value="C:nucleus"/>
    <property type="evidence" value="ECO:0007669"/>
    <property type="project" value="UniProtKB-SubCell"/>
</dbReference>
<proteinExistence type="predicted"/>
<keyword evidence="4" id="KW-0804">Transcription</keyword>
<sequence length="177" mass="20137">MRGDAAPGHHPGVDTPFSSPILLVKKHDGSWRFCVDYRGVNDRTVKDKFLIPVFYVHLPTGKRFMSKAEVLLFVDKGMVSTCDMDVLCDASTDDNILAHVEFNPDGLPDGWVKETIFRKCNDGIRKDPYYTDPVSHRVFRTLKSVLSYLSTGEISKHAYWPTRNVIDMYSFDKCADL</sequence>
<accession>A0AAQ3X3X1</accession>
<evidence type="ECO:0000313" key="8">
    <source>
        <dbReference type="Proteomes" id="UP001341281"/>
    </source>
</evidence>
<keyword evidence="3" id="KW-0238">DNA-binding</keyword>
<keyword evidence="5" id="KW-0539">Nucleus</keyword>
<evidence type="ECO:0000256" key="1">
    <source>
        <dbReference type="ARBA" id="ARBA00004123"/>
    </source>
</evidence>
<evidence type="ECO:0000256" key="2">
    <source>
        <dbReference type="ARBA" id="ARBA00023015"/>
    </source>
</evidence>
<dbReference type="PROSITE" id="PS50982">
    <property type="entry name" value="MBD"/>
    <property type="match status" value="1"/>
</dbReference>
<reference evidence="7 8" key="1">
    <citation type="submission" date="2024-02" db="EMBL/GenBank/DDBJ databases">
        <title>High-quality chromosome-scale genome assembly of Pensacola bahiagrass (Paspalum notatum Flugge var. saurae).</title>
        <authorList>
            <person name="Vega J.M."/>
            <person name="Podio M."/>
            <person name="Orjuela J."/>
            <person name="Siena L.A."/>
            <person name="Pessino S.C."/>
            <person name="Combes M.C."/>
            <person name="Mariac C."/>
            <person name="Albertini E."/>
            <person name="Pupilli F."/>
            <person name="Ortiz J.P.A."/>
            <person name="Leblanc O."/>
        </authorList>
    </citation>
    <scope>NUCLEOTIDE SEQUENCE [LARGE SCALE GENOMIC DNA]</scope>
    <source>
        <strain evidence="7">R1</strain>
        <tissue evidence="7">Leaf</tissue>
    </source>
</reference>
<gene>
    <name evidence="7" type="ORF">U9M48_031605</name>
</gene>